<keyword evidence="1" id="KW-0255">Endonuclease</keyword>
<evidence type="ECO:0000256" key="1">
    <source>
        <dbReference type="PIRNR" id="PIRNR033490"/>
    </source>
</evidence>
<keyword evidence="3" id="KW-1185">Reference proteome</keyword>
<proteinExistence type="inferred from homology"/>
<dbReference type="EC" id="3.1.-.-" evidence="1"/>
<dbReference type="PIRSF" id="PIRSF033490">
    <property type="entry name" value="MazF"/>
    <property type="match status" value="1"/>
</dbReference>
<dbReference type="RefSeq" id="WP_317702644.1">
    <property type="nucleotide sequence ID" value="NZ_CP136921.1"/>
</dbReference>
<dbReference type="Proteomes" id="UP001303211">
    <property type="component" value="Chromosome"/>
</dbReference>
<evidence type="ECO:0000313" key="2">
    <source>
        <dbReference type="EMBL" id="WOO33277.1"/>
    </source>
</evidence>
<keyword evidence="1" id="KW-0540">Nuclease</keyword>
<organism evidence="2 3">
    <name type="scientific">Diaphorobacter limosus</name>
    <dbReference type="NCBI Taxonomy" id="3036128"/>
    <lineage>
        <taxon>Bacteria</taxon>
        <taxon>Pseudomonadati</taxon>
        <taxon>Pseudomonadota</taxon>
        <taxon>Betaproteobacteria</taxon>
        <taxon>Burkholderiales</taxon>
        <taxon>Comamonadaceae</taxon>
        <taxon>Diaphorobacter</taxon>
    </lineage>
</organism>
<dbReference type="SUPFAM" id="SSF50118">
    <property type="entry name" value="Cell growth inhibitor/plasmid maintenance toxic component"/>
    <property type="match status" value="1"/>
</dbReference>
<dbReference type="PANTHER" id="PTHR33988:SF1">
    <property type="entry name" value="ENDORIBONUCLEASE MAZF7-RELATED"/>
    <property type="match status" value="1"/>
</dbReference>
<dbReference type="Pfam" id="PF02452">
    <property type="entry name" value="PemK_toxin"/>
    <property type="match status" value="1"/>
</dbReference>
<evidence type="ECO:0000313" key="3">
    <source>
        <dbReference type="Proteomes" id="UP001303211"/>
    </source>
</evidence>
<protein>
    <recommendedName>
        <fullName evidence="1">mRNA interferase</fullName>
        <ecNumber evidence="1">3.1.-.-</ecNumber>
    </recommendedName>
</protein>
<dbReference type="GO" id="GO:0016787">
    <property type="term" value="F:hydrolase activity"/>
    <property type="evidence" value="ECO:0007669"/>
    <property type="project" value="UniProtKB-KW"/>
</dbReference>
<keyword evidence="1 2" id="KW-0378">Hydrolase</keyword>
<comment type="similarity">
    <text evidence="1">Belongs to the PemK/MazF family.</text>
</comment>
<dbReference type="Gene3D" id="2.30.30.110">
    <property type="match status" value="1"/>
</dbReference>
<gene>
    <name evidence="2" type="ORF">P4826_04105</name>
</gene>
<reference evidence="2 3" key="1">
    <citation type="submission" date="2023-03" db="EMBL/GenBank/DDBJ databases">
        <title>Diaphorobacter basophil sp. nov., isolated from a sewage-treatment plant.</title>
        <authorList>
            <person name="Yang K."/>
        </authorList>
    </citation>
    <scope>NUCLEOTIDE SEQUENCE [LARGE SCALE GENOMIC DNA]</scope>
    <source>
        <strain evidence="2 3">Y-1</strain>
    </source>
</reference>
<dbReference type="InterPro" id="IPR011067">
    <property type="entry name" value="Plasmid_toxin/cell-grow_inhib"/>
</dbReference>
<comment type="function">
    <text evidence="1">Toxic component of a type II toxin-antitoxin (TA) system.</text>
</comment>
<dbReference type="PANTHER" id="PTHR33988">
    <property type="entry name" value="ENDORIBONUCLEASE MAZF-RELATED"/>
    <property type="match status" value="1"/>
</dbReference>
<name>A0ABZ0J849_9BURK</name>
<accession>A0ABZ0J849</accession>
<dbReference type="InterPro" id="IPR003477">
    <property type="entry name" value="PemK-like"/>
</dbReference>
<dbReference type="EMBL" id="CP136921">
    <property type="protein sequence ID" value="WOO33277.1"/>
    <property type="molecule type" value="Genomic_DNA"/>
</dbReference>
<sequence>MKIERGNVYWADLDPVRGSEMAKTRPCVVVSATQFNAIRRTVVIVPLTTTTAEPVWPLLIALPSFSSKTRARPEQVRVLDKSRLRKRIDTLDADALLLLDEALAAVLGLH</sequence>